<feature type="region of interest" description="Disordered" evidence="1">
    <location>
        <begin position="1"/>
        <end position="34"/>
    </location>
</feature>
<feature type="compositionally biased region" description="Low complexity" evidence="1">
    <location>
        <begin position="1"/>
        <end position="17"/>
    </location>
</feature>
<feature type="transmembrane region" description="Helical" evidence="2">
    <location>
        <begin position="41"/>
        <end position="58"/>
    </location>
</feature>
<gene>
    <name evidence="3" type="ORF">ECPE_LOCUS14549</name>
</gene>
<dbReference type="WBParaSite" id="ECPE_0001458901-mRNA-1">
    <property type="protein sequence ID" value="ECPE_0001458901-mRNA-1"/>
    <property type="gene ID" value="ECPE_0001458901"/>
</dbReference>
<evidence type="ECO:0000256" key="1">
    <source>
        <dbReference type="SAM" id="MobiDB-lite"/>
    </source>
</evidence>
<keyword evidence="2" id="KW-0472">Membrane</keyword>
<feature type="transmembrane region" description="Helical" evidence="2">
    <location>
        <begin position="70"/>
        <end position="89"/>
    </location>
</feature>
<dbReference type="AlphaFoldDB" id="A0A183B5R4"/>
<name>A0A183B5R4_9TREM</name>
<keyword evidence="2" id="KW-0812">Transmembrane</keyword>
<organism evidence="5">
    <name type="scientific">Echinostoma caproni</name>
    <dbReference type="NCBI Taxonomy" id="27848"/>
    <lineage>
        <taxon>Eukaryota</taxon>
        <taxon>Metazoa</taxon>
        <taxon>Spiralia</taxon>
        <taxon>Lophotrochozoa</taxon>
        <taxon>Platyhelminthes</taxon>
        <taxon>Trematoda</taxon>
        <taxon>Digenea</taxon>
        <taxon>Plagiorchiida</taxon>
        <taxon>Echinostomata</taxon>
        <taxon>Echinostomatoidea</taxon>
        <taxon>Echinostomatidae</taxon>
        <taxon>Echinostoma</taxon>
    </lineage>
</organism>
<dbReference type="OrthoDB" id="6604875at2759"/>
<sequence>MGEPASTTATSSSIHATSLEESGSRKNSDNAKGDQCVSCKWVAVALPVTLSGYIFYVAKQQCTRFSGAQRMVYMGLCGGLSLGLLYLGAKDLLRRLPEESSK</sequence>
<evidence type="ECO:0000256" key="2">
    <source>
        <dbReference type="SAM" id="Phobius"/>
    </source>
</evidence>
<keyword evidence="4" id="KW-1185">Reference proteome</keyword>
<protein>
    <submittedName>
        <fullName evidence="5">DUF4536 domain-containing protein</fullName>
    </submittedName>
</protein>
<evidence type="ECO:0000313" key="5">
    <source>
        <dbReference type="WBParaSite" id="ECPE_0001458901-mRNA-1"/>
    </source>
</evidence>
<keyword evidence="2" id="KW-1133">Transmembrane helix</keyword>
<accession>A0A183B5R4</accession>
<dbReference type="EMBL" id="UZAN01057862">
    <property type="protein sequence ID" value="VDP91821.1"/>
    <property type="molecule type" value="Genomic_DNA"/>
</dbReference>
<feature type="compositionally biased region" description="Basic and acidic residues" evidence="1">
    <location>
        <begin position="22"/>
        <end position="32"/>
    </location>
</feature>
<evidence type="ECO:0000313" key="4">
    <source>
        <dbReference type="Proteomes" id="UP000272942"/>
    </source>
</evidence>
<reference evidence="5" key="1">
    <citation type="submission" date="2016-06" db="UniProtKB">
        <authorList>
            <consortium name="WormBaseParasite"/>
        </authorList>
    </citation>
    <scope>IDENTIFICATION</scope>
</reference>
<reference evidence="3 4" key="2">
    <citation type="submission" date="2018-11" db="EMBL/GenBank/DDBJ databases">
        <authorList>
            <consortium name="Pathogen Informatics"/>
        </authorList>
    </citation>
    <scope>NUCLEOTIDE SEQUENCE [LARGE SCALE GENOMIC DNA]</scope>
    <source>
        <strain evidence="3 4">Egypt</strain>
    </source>
</reference>
<proteinExistence type="predicted"/>
<dbReference type="Proteomes" id="UP000272942">
    <property type="component" value="Unassembled WGS sequence"/>
</dbReference>
<evidence type="ECO:0000313" key="3">
    <source>
        <dbReference type="EMBL" id="VDP91821.1"/>
    </source>
</evidence>